<protein>
    <recommendedName>
        <fullName evidence="4">F-box domain-containing protein</fullName>
    </recommendedName>
</protein>
<dbReference type="OrthoDB" id="3128434at2759"/>
<name>A0A4Y7SJ42_COPMI</name>
<dbReference type="AlphaFoldDB" id="A0A4Y7SJ42"/>
<feature type="region of interest" description="Disordered" evidence="1">
    <location>
        <begin position="1"/>
        <end position="20"/>
    </location>
</feature>
<dbReference type="Proteomes" id="UP000298030">
    <property type="component" value="Unassembled WGS sequence"/>
</dbReference>
<reference evidence="2 3" key="1">
    <citation type="journal article" date="2019" name="Nat. Ecol. Evol.">
        <title>Megaphylogeny resolves global patterns of mushroom evolution.</title>
        <authorList>
            <person name="Varga T."/>
            <person name="Krizsan K."/>
            <person name="Foldi C."/>
            <person name="Dima B."/>
            <person name="Sanchez-Garcia M."/>
            <person name="Sanchez-Ramirez S."/>
            <person name="Szollosi G.J."/>
            <person name="Szarkandi J.G."/>
            <person name="Papp V."/>
            <person name="Albert L."/>
            <person name="Andreopoulos W."/>
            <person name="Angelini C."/>
            <person name="Antonin V."/>
            <person name="Barry K.W."/>
            <person name="Bougher N.L."/>
            <person name="Buchanan P."/>
            <person name="Buyck B."/>
            <person name="Bense V."/>
            <person name="Catcheside P."/>
            <person name="Chovatia M."/>
            <person name="Cooper J."/>
            <person name="Damon W."/>
            <person name="Desjardin D."/>
            <person name="Finy P."/>
            <person name="Geml J."/>
            <person name="Haridas S."/>
            <person name="Hughes K."/>
            <person name="Justo A."/>
            <person name="Karasinski D."/>
            <person name="Kautmanova I."/>
            <person name="Kiss B."/>
            <person name="Kocsube S."/>
            <person name="Kotiranta H."/>
            <person name="LaButti K.M."/>
            <person name="Lechner B.E."/>
            <person name="Liimatainen K."/>
            <person name="Lipzen A."/>
            <person name="Lukacs Z."/>
            <person name="Mihaltcheva S."/>
            <person name="Morgado L.N."/>
            <person name="Niskanen T."/>
            <person name="Noordeloos M.E."/>
            <person name="Ohm R.A."/>
            <person name="Ortiz-Santana B."/>
            <person name="Ovrebo C."/>
            <person name="Racz N."/>
            <person name="Riley R."/>
            <person name="Savchenko A."/>
            <person name="Shiryaev A."/>
            <person name="Soop K."/>
            <person name="Spirin V."/>
            <person name="Szebenyi C."/>
            <person name="Tomsovsky M."/>
            <person name="Tulloss R.E."/>
            <person name="Uehling J."/>
            <person name="Grigoriev I.V."/>
            <person name="Vagvolgyi C."/>
            <person name="Papp T."/>
            <person name="Martin F.M."/>
            <person name="Miettinen O."/>
            <person name="Hibbett D.S."/>
            <person name="Nagy L.G."/>
        </authorList>
    </citation>
    <scope>NUCLEOTIDE SEQUENCE [LARGE SCALE GENOMIC DNA]</scope>
    <source>
        <strain evidence="2 3">FP101781</strain>
    </source>
</reference>
<keyword evidence="3" id="KW-1185">Reference proteome</keyword>
<sequence length="555" mass="60744">MITVAASPEPSTRSESVPTTSSGLLEDIWGEIAVQLSASDALSLSQTCTELYSFLSRWDLWARILRAVCRRHGVFLPTYPASKSEITVDQLVRAALRPERWHRLVRKRAAPFAPWDDYSSMRRNFDDHPAITPTFEGAFSHMSHCWLHLIPGGRFLVLIDLPTITGIIDVDEAETTTAILSIRDLGVPGSTEHRAPSIVASQPFDIACTLIPIAQSSQSAVGIVSGSLFRVVMVHPLTAQSHANSPNLSHWRVIAFDVEFSANGGNSPSLKRHRSSVTIDTVRGNARVVNICLQGNLVLLRFSGLVVVWDPDMMKYISLKAHDWNARRYLSVGCVSMLTSHHLVSIGVETLGVWDISSLCWIDGGLVAHIDEASTQAVPPDMVISGPWKLNRKALNRIEFSQVPCPVDSDNRVYFDAHYKQGGDGIIARYQLDVAPLAPGSLIGLPIAEPEARLSLTLVSATRFPTSKFSTNVELAHGRLCHVRKHEVGGQRAYAYVPSSIPSPPLTALGKLVEETALTTYVCLGTRAPQAFCALSGRMICKTLGEDVKVVEYLS</sequence>
<evidence type="ECO:0000313" key="2">
    <source>
        <dbReference type="EMBL" id="TEB21886.1"/>
    </source>
</evidence>
<evidence type="ECO:0000256" key="1">
    <source>
        <dbReference type="SAM" id="MobiDB-lite"/>
    </source>
</evidence>
<feature type="compositionally biased region" description="Polar residues" evidence="1">
    <location>
        <begin position="9"/>
        <end position="20"/>
    </location>
</feature>
<comment type="caution">
    <text evidence="2">The sequence shown here is derived from an EMBL/GenBank/DDBJ whole genome shotgun (WGS) entry which is preliminary data.</text>
</comment>
<proteinExistence type="predicted"/>
<gene>
    <name evidence="2" type="ORF">FA13DRAFT_1741424</name>
</gene>
<organism evidence="2 3">
    <name type="scientific">Coprinellus micaceus</name>
    <name type="common">Glistening ink-cap mushroom</name>
    <name type="synonym">Coprinus micaceus</name>
    <dbReference type="NCBI Taxonomy" id="71717"/>
    <lineage>
        <taxon>Eukaryota</taxon>
        <taxon>Fungi</taxon>
        <taxon>Dikarya</taxon>
        <taxon>Basidiomycota</taxon>
        <taxon>Agaricomycotina</taxon>
        <taxon>Agaricomycetes</taxon>
        <taxon>Agaricomycetidae</taxon>
        <taxon>Agaricales</taxon>
        <taxon>Agaricineae</taxon>
        <taxon>Psathyrellaceae</taxon>
        <taxon>Coprinellus</taxon>
    </lineage>
</organism>
<dbReference type="EMBL" id="QPFP01000100">
    <property type="protein sequence ID" value="TEB21886.1"/>
    <property type="molecule type" value="Genomic_DNA"/>
</dbReference>
<accession>A0A4Y7SJ42</accession>
<evidence type="ECO:0000313" key="3">
    <source>
        <dbReference type="Proteomes" id="UP000298030"/>
    </source>
</evidence>
<evidence type="ECO:0008006" key="4">
    <source>
        <dbReference type="Google" id="ProtNLM"/>
    </source>
</evidence>